<accession>A0A4R1HGJ8</accession>
<dbReference type="RefSeq" id="WP_132430044.1">
    <property type="nucleotide sequence ID" value="NZ_SMFZ01000002.1"/>
</dbReference>
<reference evidence="2 3" key="1">
    <citation type="submission" date="2019-03" db="EMBL/GenBank/DDBJ databases">
        <title>Sequencing the genomes of 1000 actinobacteria strains.</title>
        <authorList>
            <person name="Klenk H.-P."/>
        </authorList>
    </citation>
    <scope>NUCLEOTIDE SEQUENCE [LARGE SCALE GENOMIC DNA]</scope>
    <source>
        <strain evidence="2 3">DSM 44969</strain>
    </source>
</reference>
<proteinExistence type="predicted"/>
<feature type="compositionally biased region" description="Pro residues" evidence="1">
    <location>
        <begin position="74"/>
        <end position="89"/>
    </location>
</feature>
<gene>
    <name evidence="2" type="ORF">EV378_5258</name>
</gene>
<feature type="region of interest" description="Disordered" evidence="1">
    <location>
        <begin position="1"/>
        <end position="53"/>
    </location>
</feature>
<sequence length="133" mass="13520">MDSGYEQRTRTTATTVAAPTTSVPSPRSAPATESAGPDITPVGTAPVDTTVDTGPIPVVAAPAVDTLVDTGPMAPIPAGPPPSDAPPAPAPVTNPCRCGHDRDVHEHFRRGTDCATCDCARFRGPGLLSRLLG</sequence>
<evidence type="ECO:0000256" key="1">
    <source>
        <dbReference type="SAM" id="MobiDB-lite"/>
    </source>
</evidence>
<feature type="compositionally biased region" description="Low complexity" evidence="1">
    <location>
        <begin position="10"/>
        <end position="26"/>
    </location>
</feature>
<comment type="caution">
    <text evidence="2">The sequence shown here is derived from an EMBL/GenBank/DDBJ whole genome shotgun (WGS) entry which is preliminary data.</text>
</comment>
<evidence type="ECO:0000313" key="2">
    <source>
        <dbReference type="EMBL" id="TCK21277.1"/>
    </source>
</evidence>
<feature type="region of interest" description="Disordered" evidence="1">
    <location>
        <begin position="70"/>
        <end position="89"/>
    </location>
</feature>
<dbReference type="Proteomes" id="UP000295560">
    <property type="component" value="Unassembled WGS sequence"/>
</dbReference>
<dbReference type="OrthoDB" id="5193319at2"/>
<dbReference type="EMBL" id="SMFZ01000002">
    <property type="protein sequence ID" value="TCK21277.1"/>
    <property type="molecule type" value="Genomic_DNA"/>
</dbReference>
<name>A0A4R1HGJ8_PSEEN</name>
<organism evidence="2 3">
    <name type="scientific">Pseudonocardia endophytica</name>
    <dbReference type="NCBI Taxonomy" id="401976"/>
    <lineage>
        <taxon>Bacteria</taxon>
        <taxon>Bacillati</taxon>
        <taxon>Actinomycetota</taxon>
        <taxon>Actinomycetes</taxon>
        <taxon>Pseudonocardiales</taxon>
        <taxon>Pseudonocardiaceae</taxon>
        <taxon>Pseudonocardia</taxon>
    </lineage>
</organism>
<protein>
    <submittedName>
        <fullName evidence="2">Uncharacterized protein</fullName>
    </submittedName>
</protein>
<keyword evidence="3" id="KW-1185">Reference proteome</keyword>
<dbReference type="AlphaFoldDB" id="A0A4R1HGJ8"/>
<evidence type="ECO:0000313" key="3">
    <source>
        <dbReference type="Proteomes" id="UP000295560"/>
    </source>
</evidence>